<comment type="caution">
    <text evidence="2">The sequence shown here is derived from an EMBL/GenBank/DDBJ whole genome shotgun (WGS) entry which is preliminary data.</text>
</comment>
<keyword evidence="1" id="KW-1133">Transmembrane helix</keyword>
<feature type="non-terminal residue" evidence="2">
    <location>
        <position position="78"/>
    </location>
</feature>
<keyword evidence="1" id="KW-0472">Membrane</keyword>
<evidence type="ECO:0000256" key="1">
    <source>
        <dbReference type="SAM" id="Phobius"/>
    </source>
</evidence>
<reference evidence="2" key="1">
    <citation type="journal article" date="2015" name="Nature">
        <title>Complex archaea that bridge the gap between prokaryotes and eukaryotes.</title>
        <authorList>
            <person name="Spang A."/>
            <person name="Saw J.H."/>
            <person name="Jorgensen S.L."/>
            <person name="Zaremba-Niedzwiedzka K."/>
            <person name="Martijn J."/>
            <person name="Lind A.E."/>
            <person name="van Eijk R."/>
            <person name="Schleper C."/>
            <person name="Guy L."/>
            <person name="Ettema T.J."/>
        </authorList>
    </citation>
    <scope>NUCLEOTIDE SEQUENCE</scope>
</reference>
<dbReference type="EMBL" id="LAZR01001298">
    <property type="protein sequence ID" value="KKN47049.1"/>
    <property type="molecule type" value="Genomic_DNA"/>
</dbReference>
<feature type="transmembrane region" description="Helical" evidence="1">
    <location>
        <begin position="9"/>
        <end position="31"/>
    </location>
</feature>
<dbReference type="AlphaFoldDB" id="A0A0F9QX54"/>
<gene>
    <name evidence="2" type="ORF">LCGC14_0666970</name>
</gene>
<proteinExistence type="predicted"/>
<protein>
    <submittedName>
        <fullName evidence="2">Uncharacterized protein</fullName>
    </submittedName>
</protein>
<evidence type="ECO:0000313" key="2">
    <source>
        <dbReference type="EMBL" id="KKN47049.1"/>
    </source>
</evidence>
<accession>A0A0F9QX54</accession>
<name>A0A0F9QX54_9ZZZZ</name>
<sequence>MAKFSFKKYFYFIIVILLFPLIFTFTIRGTYSNFINFNSSINIKVSNAAPDIEISSLPEIDYDSLNDIWYNPKVEMLI</sequence>
<keyword evidence="1" id="KW-0812">Transmembrane</keyword>
<organism evidence="2">
    <name type="scientific">marine sediment metagenome</name>
    <dbReference type="NCBI Taxonomy" id="412755"/>
    <lineage>
        <taxon>unclassified sequences</taxon>
        <taxon>metagenomes</taxon>
        <taxon>ecological metagenomes</taxon>
    </lineage>
</organism>